<evidence type="ECO:0000259" key="7">
    <source>
        <dbReference type="PROSITE" id="PS51462"/>
    </source>
</evidence>
<evidence type="ECO:0000313" key="8">
    <source>
        <dbReference type="EMBL" id="PIE20750.1"/>
    </source>
</evidence>
<dbReference type="InterPro" id="IPR045121">
    <property type="entry name" value="CoAse"/>
</dbReference>
<evidence type="ECO:0000256" key="4">
    <source>
        <dbReference type="ARBA" id="ARBA00022801"/>
    </source>
</evidence>
<keyword evidence="4" id="KW-0378">Hydrolase</keyword>
<protein>
    <submittedName>
        <fullName evidence="8">CoA pyrophosphatase</fullName>
    </submittedName>
</protein>
<accession>A0A2G6JBN2</accession>
<dbReference type="PROSITE" id="PS51462">
    <property type="entry name" value="NUDIX"/>
    <property type="match status" value="1"/>
</dbReference>
<evidence type="ECO:0000256" key="1">
    <source>
        <dbReference type="ARBA" id="ARBA00001936"/>
    </source>
</evidence>
<evidence type="ECO:0000256" key="2">
    <source>
        <dbReference type="ARBA" id="ARBA00001946"/>
    </source>
</evidence>
<keyword evidence="6" id="KW-0464">Manganese</keyword>
<dbReference type="GO" id="GO:0090407">
    <property type="term" value="P:organophosphate biosynthetic process"/>
    <property type="evidence" value="ECO:0007669"/>
    <property type="project" value="UniProtKB-ARBA"/>
</dbReference>
<dbReference type="NCBIfam" id="NF007980">
    <property type="entry name" value="PRK10707.1"/>
    <property type="match status" value="1"/>
</dbReference>
<sequence length="202" mass="22774">MLNQIRHRLSRFQPVTLPENQRKASVLIALTDHADPRVILTKRASHLSTHSGEVAFPGGKHDDTDPDLLYTALREAHEEVGLPPEVVEVIGPLGQVISKHGLQVTPWVGVIPHDIELYANPGELDKVFSVPLSFFLEDDRYATDEIRFRGQDLYVPAWEYEGNIIWGLTAYMLVELLNEGCAADIPMQPRPEHKVRQFKKGP</sequence>
<dbReference type="SUPFAM" id="SSF55811">
    <property type="entry name" value="Nudix"/>
    <property type="match status" value="1"/>
</dbReference>
<dbReference type="GO" id="GO:0005737">
    <property type="term" value="C:cytoplasm"/>
    <property type="evidence" value="ECO:0007669"/>
    <property type="project" value="UniProtKB-ARBA"/>
</dbReference>
<dbReference type="InterPro" id="IPR000086">
    <property type="entry name" value="NUDIX_hydrolase_dom"/>
</dbReference>
<gene>
    <name evidence="8" type="ORF">CSA61_00915</name>
</gene>
<evidence type="ECO:0000256" key="5">
    <source>
        <dbReference type="ARBA" id="ARBA00022842"/>
    </source>
</evidence>
<reference evidence="8 9" key="1">
    <citation type="submission" date="2017-10" db="EMBL/GenBank/DDBJ databases">
        <title>Novel microbial diversity and functional potential in the marine mammal oral microbiome.</title>
        <authorList>
            <person name="Dudek N.K."/>
            <person name="Sun C.L."/>
            <person name="Burstein D."/>
            <person name="Kantor R.S."/>
            <person name="Aliaga Goltsman D.S."/>
            <person name="Bik E.M."/>
            <person name="Thomas B.C."/>
            <person name="Banfield J.F."/>
            <person name="Relman D.A."/>
        </authorList>
    </citation>
    <scope>NUCLEOTIDE SEQUENCE [LARGE SCALE GENOMIC DNA]</scope>
    <source>
        <strain evidence="8">DOLJORAL78_49_30</strain>
    </source>
</reference>
<dbReference type="GO" id="GO:0006753">
    <property type="term" value="P:nucleoside phosphate metabolic process"/>
    <property type="evidence" value="ECO:0007669"/>
    <property type="project" value="UniProtKB-ARBA"/>
</dbReference>
<organism evidence="8 9">
    <name type="scientific">Neptuniibacter caesariensis</name>
    <dbReference type="NCBI Taxonomy" id="207954"/>
    <lineage>
        <taxon>Bacteria</taxon>
        <taxon>Pseudomonadati</taxon>
        <taxon>Pseudomonadota</taxon>
        <taxon>Gammaproteobacteria</taxon>
        <taxon>Oceanospirillales</taxon>
        <taxon>Oceanospirillaceae</taxon>
        <taxon>Neptuniibacter</taxon>
    </lineage>
</organism>
<dbReference type="AlphaFoldDB" id="A0A2G6JBN2"/>
<dbReference type="PANTHER" id="PTHR12992:SF11">
    <property type="entry name" value="MITOCHONDRIAL COENZYME A DIPHOSPHATASE NUDT8"/>
    <property type="match status" value="1"/>
</dbReference>
<evidence type="ECO:0000256" key="6">
    <source>
        <dbReference type="ARBA" id="ARBA00023211"/>
    </source>
</evidence>
<evidence type="ECO:0000256" key="3">
    <source>
        <dbReference type="ARBA" id="ARBA00022723"/>
    </source>
</evidence>
<dbReference type="GO" id="GO:0034654">
    <property type="term" value="P:nucleobase-containing compound biosynthetic process"/>
    <property type="evidence" value="ECO:0007669"/>
    <property type="project" value="UniProtKB-ARBA"/>
</dbReference>
<dbReference type="PANTHER" id="PTHR12992">
    <property type="entry name" value="NUDIX HYDROLASE"/>
    <property type="match status" value="1"/>
</dbReference>
<dbReference type="Pfam" id="PF00293">
    <property type="entry name" value="NUDIX"/>
    <property type="match status" value="1"/>
</dbReference>
<dbReference type="Gene3D" id="3.90.79.10">
    <property type="entry name" value="Nucleoside Triphosphate Pyrophosphohydrolase"/>
    <property type="match status" value="1"/>
</dbReference>
<name>A0A2G6JBN2_NEPCE</name>
<dbReference type="FunFam" id="3.90.79.10:FF:000036">
    <property type="entry name" value="Nudix hydrolase 11"/>
    <property type="match status" value="1"/>
</dbReference>
<feature type="domain" description="Nudix hydrolase" evidence="7">
    <location>
        <begin position="21"/>
        <end position="152"/>
    </location>
</feature>
<proteinExistence type="predicted"/>
<keyword evidence="5" id="KW-0460">Magnesium</keyword>
<dbReference type="Proteomes" id="UP000242733">
    <property type="component" value="Unassembled WGS sequence"/>
</dbReference>
<comment type="caution">
    <text evidence="8">The sequence shown here is derived from an EMBL/GenBank/DDBJ whole genome shotgun (WGS) entry which is preliminary data.</text>
</comment>
<dbReference type="GO" id="GO:0046872">
    <property type="term" value="F:metal ion binding"/>
    <property type="evidence" value="ECO:0007669"/>
    <property type="project" value="UniProtKB-KW"/>
</dbReference>
<evidence type="ECO:0000313" key="9">
    <source>
        <dbReference type="Proteomes" id="UP000242733"/>
    </source>
</evidence>
<dbReference type="GO" id="GO:0010945">
    <property type="term" value="F:coenzyme A diphosphatase activity"/>
    <property type="evidence" value="ECO:0007669"/>
    <property type="project" value="InterPro"/>
</dbReference>
<dbReference type="GO" id="GO:0006790">
    <property type="term" value="P:sulfur compound metabolic process"/>
    <property type="evidence" value="ECO:0007669"/>
    <property type="project" value="UniProtKB-ARBA"/>
</dbReference>
<comment type="cofactor">
    <cofactor evidence="2">
        <name>Mg(2+)</name>
        <dbReference type="ChEBI" id="CHEBI:18420"/>
    </cofactor>
</comment>
<dbReference type="InterPro" id="IPR015797">
    <property type="entry name" value="NUDIX_hydrolase-like_dom_sf"/>
</dbReference>
<keyword evidence="3" id="KW-0479">Metal-binding</keyword>
<dbReference type="CDD" id="cd03426">
    <property type="entry name" value="NUDIX_CoAse_Nudt7"/>
    <property type="match status" value="1"/>
</dbReference>
<comment type="cofactor">
    <cofactor evidence="1">
        <name>Mn(2+)</name>
        <dbReference type="ChEBI" id="CHEBI:29035"/>
    </cofactor>
</comment>
<dbReference type="GO" id="GO:0042578">
    <property type="term" value="F:phosphoric ester hydrolase activity"/>
    <property type="evidence" value="ECO:0007669"/>
    <property type="project" value="UniProtKB-ARBA"/>
</dbReference>
<dbReference type="EMBL" id="PDSG01000004">
    <property type="protein sequence ID" value="PIE20750.1"/>
    <property type="molecule type" value="Genomic_DNA"/>
</dbReference>